<reference evidence="2 3" key="1">
    <citation type="submission" date="2019-01" db="EMBL/GenBank/DDBJ databases">
        <title>Filimonas sp. strain TTM-71.</title>
        <authorList>
            <person name="Chen W.-M."/>
        </authorList>
    </citation>
    <scope>NUCLEOTIDE SEQUENCE [LARGE SCALE GENOMIC DNA]</scope>
    <source>
        <strain evidence="2 3">TTM-71</strain>
    </source>
</reference>
<proteinExistence type="predicted"/>
<keyword evidence="3" id="KW-1185">Reference proteome</keyword>
<dbReference type="SUPFAM" id="SSF48452">
    <property type="entry name" value="TPR-like"/>
    <property type="match status" value="2"/>
</dbReference>
<organism evidence="2 3">
    <name type="scientific">Filimonas effusa</name>
    <dbReference type="NCBI Taxonomy" id="2508721"/>
    <lineage>
        <taxon>Bacteria</taxon>
        <taxon>Pseudomonadati</taxon>
        <taxon>Bacteroidota</taxon>
        <taxon>Chitinophagia</taxon>
        <taxon>Chitinophagales</taxon>
        <taxon>Chitinophagaceae</taxon>
        <taxon>Filimonas</taxon>
    </lineage>
</organism>
<feature type="repeat" description="TPR" evidence="1">
    <location>
        <begin position="445"/>
        <end position="478"/>
    </location>
</feature>
<dbReference type="InterPro" id="IPR011990">
    <property type="entry name" value="TPR-like_helical_dom_sf"/>
</dbReference>
<sequence>MIQKSLLFLLALISYLGEVRAEKVFDFNATCQKAYGEITSLRLRAGQQTLQEARRSNPDNLVVDYLESYIDFFILFFNEDPAEYSERKSHFSERIKLLATGPKNSPFYKYCQSVVTLHKATVAIKFGERWSAGWDFRRAFALIKDNRKAFPSFAPNDLIYGPLEVAAGTIPDGYKWLANLFGMKGSVKDGMAKMRHFLNGTDGWNRVFFNEAVFYYCYLMFYIENKPDEVLSFIQHRRLDVVNNHLFTYLAANLGINDKKTEYGKNVVLNRNMSPEYLSTPAWDFELGYARLRHLELTEAIHHFERFVNTFKGKFYVKDVYEKLSWCYYLQGNMQAANNARQQVIRKGGTDTDADKKALKDAKAGGWPNALLLKARLLNDGGYNKEALVILAGKTTDSFSLPVEKLEFAYRVARIYDDVGRDSDAVQTYLAAMKLGQNRTEYYAARAALQIAYIYERQGNKAMAITYFQQCLDMDDHEYKDSLDQRAKAGIARCKGQ</sequence>
<evidence type="ECO:0000313" key="3">
    <source>
        <dbReference type="Proteomes" id="UP000290545"/>
    </source>
</evidence>
<evidence type="ECO:0000256" key="1">
    <source>
        <dbReference type="PROSITE-ProRule" id="PRU00339"/>
    </source>
</evidence>
<dbReference type="InterPro" id="IPR019734">
    <property type="entry name" value="TPR_rpt"/>
</dbReference>
<protein>
    <submittedName>
        <fullName evidence="2">Tetratricopeptide repeat protein</fullName>
    </submittedName>
</protein>
<dbReference type="Proteomes" id="UP000290545">
    <property type="component" value="Unassembled WGS sequence"/>
</dbReference>
<dbReference type="EMBL" id="SDHZ01000004">
    <property type="protein sequence ID" value="RXK81336.1"/>
    <property type="molecule type" value="Genomic_DNA"/>
</dbReference>
<dbReference type="OrthoDB" id="1466726at2"/>
<dbReference type="PROSITE" id="PS50005">
    <property type="entry name" value="TPR"/>
    <property type="match status" value="1"/>
</dbReference>
<comment type="caution">
    <text evidence="2">The sequence shown here is derived from an EMBL/GenBank/DDBJ whole genome shotgun (WGS) entry which is preliminary data.</text>
</comment>
<evidence type="ECO:0000313" key="2">
    <source>
        <dbReference type="EMBL" id="RXK81336.1"/>
    </source>
</evidence>
<dbReference type="AlphaFoldDB" id="A0A4Q1D0Q1"/>
<name>A0A4Q1D0Q1_9BACT</name>
<dbReference type="Pfam" id="PF13181">
    <property type="entry name" value="TPR_8"/>
    <property type="match status" value="1"/>
</dbReference>
<gene>
    <name evidence="2" type="ORF">ESB13_20585</name>
</gene>
<dbReference type="SMART" id="SM00028">
    <property type="entry name" value="TPR"/>
    <property type="match status" value="2"/>
</dbReference>
<dbReference type="Gene3D" id="1.25.40.10">
    <property type="entry name" value="Tetratricopeptide repeat domain"/>
    <property type="match status" value="2"/>
</dbReference>
<keyword evidence="1" id="KW-0802">TPR repeat</keyword>
<accession>A0A4Q1D0Q1</accession>
<dbReference type="RefSeq" id="WP_129005590.1">
    <property type="nucleotide sequence ID" value="NZ_SDHZ01000004.1"/>
</dbReference>